<dbReference type="GO" id="GO:0016757">
    <property type="term" value="F:glycosyltransferase activity"/>
    <property type="evidence" value="ECO:0007669"/>
    <property type="project" value="TreeGrafter"/>
</dbReference>
<reference evidence="1 2" key="1">
    <citation type="submission" date="2019-07" db="EMBL/GenBank/DDBJ databases">
        <title>Whole genome shotgun sequence of Rhodospirillum oryzae NBRC 107573.</title>
        <authorList>
            <person name="Hosoyama A."/>
            <person name="Uohara A."/>
            <person name="Ohji S."/>
            <person name="Ichikawa N."/>
        </authorList>
    </citation>
    <scope>NUCLEOTIDE SEQUENCE [LARGE SCALE GENOMIC DNA]</scope>
    <source>
        <strain evidence="1 2">NBRC 107573</strain>
    </source>
</reference>
<protein>
    <recommendedName>
        <fullName evidence="3">Glycosyl transferase family 1 domain-containing protein</fullName>
    </recommendedName>
</protein>
<dbReference type="CDD" id="cd03801">
    <property type="entry name" value="GT4_PimA-like"/>
    <property type="match status" value="1"/>
</dbReference>
<accession>A0A512H3W6</accession>
<gene>
    <name evidence="1" type="ORF">ROR02_02540</name>
</gene>
<dbReference type="EMBL" id="BJZO01000004">
    <property type="protein sequence ID" value="GEO80123.1"/>
    <property type="molecule type" value="Genomic_DNA"/>
</dbReference>
<evidence type="ECO:0000313" key="1">
    <source>
        <dbReference type="EMBL" id="GEO80123.1"/>
    </source>
</evidence>
<dbReference type="InterPro" id="IPR050194">
    <property type="entry name" value="Glycosyltransferase_grp1"/>
</dbReference>
<dbReference type="Pfam" id="PF13692">
    <property type="entry name" value="Glyco_trans_1_4"/>
    <property type="match status" value="1"/>
</dbReference>
<dbReference type="Gene3D" id="3.40.50.2000">
    <property type="entry name" value="Glycogen Phosphorylase B"/>
    <property type="match status" value="1"/>
</dbReference>
<evidence type="ECO:0008006" key="3">
    <source>
        <dbReference type="Google" id="ProtNLM"/>
    </source>
</evidence>
<proteinExistence type="predicted"/>
<dbReference type="SUPFAM" id="SSF53756">
    <property type="entry name" value="UDP-Glycosyltransferase/glycogen phosphorylase"/>
    <property type="match status" value="1"/>
</dbReference>
<dbReference type="PANTHER" id="PTHR45947">
    <property type="entry name" value="SULFOQUINOVOSYL TRANSFERASE SQD2"/>
    <property type="match status" value="1"/>
</dbReference>
<dbReference type="PANTHER" id="PTHR45947:SF3">
    <property type="entry name" value="SULFOQUINOVOSYL TRANSFERASE SQD2"/>
    <property type="match status" value="1"/>
</dbReference>
<keyword evidence="2" id="KW-1185">Reference proteome</keyword>
<organism evidence="1 2">
    <name type="scientific">Pararhodospirillum oryzae</name>
    <dbReference type="NCBI Taxonomy" id="478448"/>
    <lineage>
        <taxon>Bacteria</taxon>
        <taxon>Pseudomonadati</taxon>
        <taxon>Pseudomonadota</taxon>
        <taxon>Alphaproteobacteria</taxon>
        <taxon>Rhodospirillales</taxon>
        <taxon>Rhodospirillaceae</taxon>
        <taxon>Pararhodospirillum</taxon>
    </lineage>
</organism>
<dbReference type="Proteomes" id="UP000321567">
    <property type="component" value="Unassembled WGS sequence"/>
</dbReference>
<name>A0A512H3W6_9PROT</name>
<dbReference type="AlphaFoldDB" id="A0A512H3W6"/>
<sequence>MEPLPFLIGFESHLPRAFGMEKTPLFRWMRSMLAGERCRAIVAISEFARSQFLRQHEGGPEAATLAAKVRVRYPNTELAEATDPFIHETGMPLRLVFVGNHFARKGGLVALRMADLAHQRAIPLHLTIISSLEVGASSWVDPLDRGFFAPYFDLLSSLPNVNHLGTLENRAVLDQIAQAHFLLLPTLSDTFGFSVLEAFAHHTPVVATAQGALTEFIRDGENSLLLPLETDAWGEWVHLGRRDRDQPAYGALFKAETDRLAEEGLARMVAATQTAEGYRQMRRKAYETAEQLFAAGPANQYWDDLYPTLL</sequence>
<comment type="caution">
    <text evidence="1">The sequence shown here is derived from an EMBL/GenBank/DDBJ whole genome shotgun (WGS) entry which is preliminary data.</text>
</comment>
<evidence type="ECO:0000313" key="2">
    <source>
        <dbReference type="Proteomes" id="UP000321567"/>
    </source>
</evidence>